<dbReference type="InterPro" id="IPR015890">
    <property type="entry name" value="Chorismate_C"/>
</dbReference>
<dbReference type="InterPro" id="IPR019999">
    <property type="entry name" value="Anth_synth_I-like"/>
</dbReference>
<dbReference type="RefSeq" id="WP_151001296.1">
    <property type="nucleotide sequence ID" value="NZ_VZZK01000016.1"/>
</dbReference>
<evidence type="ECO:0000313" key="6">
    <source>
        <dbReference type="Proteomes" id="UP000474159"/>
    </source>
</evidence>
<dbReference type="AlphaFoldDB" id="A0A6L3SWC7"/>
<accession>A0A6L3SWC7</accession>
<feature type="domain" description="Anthranilate synthase component I N-terminal" evidence="4">
    <location>
        <begin position="10"/>
        <end position="140"/>
    </location>
</feature>
<evidence type="ECO:0000259" key="3">
    <source>
        <dbReference type="Pfam" id="PF00425"/>
    </source>
</evidence>
<dbReference type="InterPro" id="IPR006805">
    <property type="entry name" value="Anth_synth_I_N"/>
</dbReference>
<dbReference type="Pfam" id="PF00425">
    <property type="entry name" value="Chorismate_bind"/>
    <property type="match status" value="1"/>
</dbReference>
<dbReference type="InterPro" id="IPR005802">
    <property type="entry name" value="ADC_synth_comp_1"/>
</dbReference>
<proteinExistence type="predicted"/>
<evidence type="ECO:0000259" key="4">
    <source>
        <dbReference type="Pfam" id="PF04715"/>
    </source>
</evidence>
<dbReference type="GO" id="GO:0046820">
    <property type="term" value="F:4-amino-4-deoxychorismate synthase activity"/>
    <property type="evidence" value="ECO:0007669"/>
    <property type="project" value="UniProtKB-EC"/>
</dbReference>
<dbReference type="EC" id="2.6.1.85" evidence="1"/>
<dbReference type="PANTHER" id="PTHR11236:SF50">
    <property type="entry name" value="AMINODEOXYCHORISMATE SYNTHASE COMPONENT 1"/>
    <property type="match status" value="1"/>
</dbReference>
<dbReference type="GO" id="GO:0000162">
    <property type="term" value="P:L-tryptophan biosynthetic process"/>
    <property type="evidence" value="ECO:0007669"/>
    <property type="project" value="TreeGrafter"/>
</dbReference>
<feature type="domain" description="Chorismate-utilising enzyme C-terminal" evidence="3">
    <location>
        <begin position="197"/>
        <end position="452"/>
    </location>
</feature>
<evidence type="ECO:0000313" key="5">
    <source>
        <dbReference type="EMBL" id="KAB1078088.1"/>
    </source>
</evidence>
<dbReference type="PRINTS" id="PR00095">
    <property type="entry name" value="ANTSNTHASEI"/>
</dbReference>
<dbReference type="NCBIfam" id="TIGR00553">
    <property type="entry name" value="pabB"/>
    <property type="match status" value="1"/>
</dbReference>
<reference evidence="5 6" key="1">
    <citation type="submission" date="2019-09" db="EMBL/GenBank/DDBJ databases">
        <title>YIM 48816 draft genome.</title>
        <authorList>
            <person name="Jiang L."/>
        </authorList>
    </citation>
    <scope>NUCLEOTIDE SEQUENCE [LARGE SCALE GENOMIC DNA]</scope>
    <source>
        <strain evidence="5 6">YIM 48816</strain>
    </source>
</reference>
<evidence type="ECO:0000256" key="1">
    <source>
        <dbReference type="ARBA" id="ARBA00013139"/>
    </source>
</evidence>
<comment type="caution">
    <text evidence="5">The sequence shown here is derived from an EMBL/GenBank/DDBJ whole genome shotgun (WGS) entry which is preliminary data.</text>
</comment>
<gene>
    <name evidence="5" type="primary">pabB</name>
    <name evidence="5" type="ORF">F6X53_16460</name>
</gene>
<protein>
    <recommendedName>
        <fullName evidence="1">aminodeoxychorismate synthase</fullName>
        <ecNumber evidence="1">2.6.1.85</ecNumber>
    </recommendedName>
</protein>
<sequence length="489" mass="52047">MWTREIPYLDAMAAAERLARLPGLAFLDSAMHHDTLGRSSTVAADPFGRFRYRAGQASLDGRPLPGGPIEALRACLAPYRLAPEAEHAFPGGAIGYFAYDLGQSLERVAVPARRAGLTDDIAFNLYDTVLTLDHEAGTCRLVATGFPETEPDARRARAEARLDAFARLLAAPTEPNPAQPNPAPVPRPLAWRSNFDRAAYEAAVQRVRDYIRAGDIYQANIAQRFVADLPPGFDPFALYHRLRETNPATFGAYLAFEGLTVASSSPERFLKLDGRSVETRPIKGTVRRVGDPEADRALGAALQANPKERAENIMIVDLLRNDLSRICEPHSVAVPVLCGLESYASVHHLVSVVVGTLRAGMDALDLIAATFPGGSITGAPKLRAMDIITEIEGDARELYCGAIGRIGFDGALDTSIAIRTVFMNATTAVLQAGGGVTLLSEPGPEYEETLTKAARVFEAFGEAPCGSAPCGGAPAGGAPDATDPSGAAR</sequence>
<dbReference type="Proteomes" id="UP000474159">
    <property type="component" value="Unassembled WGS sequence"/>
</dbReference>
<dbReference type="InterPro" id="IPR005801">
    <property type="entry name" value="ADC_synthase"/>
</dbReference>
<dbReference type="Gene3D" id="3.60.120.10">
    <property type="entry name" value="Anthranilate synthase"/>
    <property type="match status" value="1"/>
</dbReference>
<keyword evidence="5" id="KW-0032">Aminotransferase</keyword>
<keyword evidence="6" id="KW-1185">Reference proteome</keyword>
<keyword evidence="2 5" id="KW-0808">Transferase</keyword>
<dbReference type="PANTHER" id="PTHR11236">
    <property type="entry name" value="AMINOBENZOATE/ANTHRANILATE SYNTHASE"/>
    <property type="match status" value="1"/>
</dbReference>
<dbReference type="GO" id="GO:0009396">
    <property type="term" value="P:folic acid-containing compound biosynthetic process"/>
    <property type="evidence" value="ECO:0007669"/>
    <property type="project" value="InterPro"/>
</dbReference>
<dbReference type="SUPFAM" id="SSF56322">
    <property type="entry name" value="ADC synthase"/>
    <property type="match status" value="1"/>
</dbReference>
<dbReference type="OrthoDB" id="9803598at2"/>
<organism evidence="5 6">
    <name type="scientific">Methylobacterium soli</name>
    <dbReference type="NCBI Taxonomy" id="553447"/>
    <lineage>
        <taxon>Bacteria</taxon>
        <taxon>Pseudomonadati</taxon>
        <taxon>Pseudomonadota</taxon>
        <taxon>Alphaproteobacteria</taxon>
        <taxon>Hyphomicrobiales</taxon>
        <taxon>Methylobacteriaceae</taxon>
        <taxon>Methylobacterium</taxon>
    </lineage>
</organism>
<dbReference type="EMBL" id="VZZK01000016">
    <property type="protein sequence ID" value="KAB1078088.1"/>
    <property type="molecule type" value="Genomic_DNA"/>
</dbReference>
<evidence type="ECO:0000256" key="2">
    <source>
        <dbReference type="ARBA" id="ARBA00022679"/>
    </source>
</evidence>
<name>A0A6L3SWC7_9HYPH</name>
<dbReference type="Pfam" id="PF04715">
    <property type="entry name" value="Anth_synt_I_N"/>
    <property type="match status" value="1"/>
</dbReference>